<dbReference type="InterPro" id="IPR036640">
    <property type="entry name" value="ABC1_TM_sf"/>
</dbReference>
<dbReference type="GO" id="GO:0140359">
    <property type="term" value="F:ABC-type transporter activity"/>
    <property type="evidence" value="ECO:0007669"/>
    <property type="project" value="InterPro"/>
</dbReference>
<evidence type="ECO:0000259" key="8">
    <source>
        <dbReference type="PROSITE" id="PS50893"/>
    </source>
</evidence>
<dbReference type="InterPro" id="IPR003593">
    <property type="entry name" value="AAA+_ATPase"/>
</dbReference>
<keyword evidence="11" id="KW-1185">Reference proteome</keyword>
<feature type="transmembrane region" description="Helical" evidence="7">
    <location>
        <begin position="79"/>
        <end position="102"/>
    </location>
</feature>
<dbReference type="Gene3D" id="1.20.1560.10">
    <property type="entry name" value="ABC transporter type 1, transmembrane domain"/>
    <property type="match status" value="1"/>
</dbReference>
<dbReference type="KEGG" id="dpb:BABL1_gene_797"/>
<dbReference type="PANTHER" id="PTHR24221">
    <property type="entry name" value="ATP-BINDING CASSETTE SUB-FAMILY B"/>
    <property type="match status" value="1"/>
</dbReference>
<dbReference type="EMBL" id="HG793133">
    <property type="protein sequence ID" value="CDK31082.1"/>
    <property type="molecule type" value="Genomic_DNA"/>
</dbReference>
<organism evidence="10 11">
    <name type="scientific">Candidatus Babela massiliensis</name>
    <dbReference type="NCBI Taxonomy" id="673862"/>
    <lineage>
        <taxon>Bacteria</taxon>
        <taxon>Candidatus Babelota</taxon>
        <taxon>Candidatus Babeliae</taxon>
        <taxon>Candidatus Babeliales</taxon>
        <taxon>Candidatus Babeliaceae</taxon>
        <taxon>Candidatus Babela</taxon>
    </lineage>
</organism>
<proteinExistence type="predicted"/>
<evidence type="ECO:0000256" key="5">
    <source>
        <dbReference type="ARBA" id="ARBA00022989"/>
    </source>
</evidence>
<dbReference type="Proteomes" id="UP000018769">
    <property type="component" value="Chromosome I"/>
</dbReference>
<dbReference type="AlphaFoldDB" id="V6DHL1"/>
<protein>
    <submittedName>
        <fullName evidence="10">Multidrug resistance ABC transporter ATP-binding and permease domain</fullName>
    </submittedName>
</protein>
<keyword evidence="3" id="KW-0547">Nucleotide-binding</keyword>
<dbReference type="GO" id="GO:0016887">
    <property type="term" value="F:ATP hydrolysis activity"/>
    <property type="evidence" value="ECO:0007669"/>
    <property type="project" value="InterPro"/>
</dbReference>
<evidence type="ECO:0000313" key="11">
    <source>
        <dbReference type="Proteomes" id="UP000018769"/>
    </source>
</evidence>
<dbReference type="SUPFAM" id="SSF90123">
    <property type="entry name" value="ABC transporter transmembrane region"/>
    <property type="match status" value="1"/>
</dbReference>
<feature type="transmembrane region" description="Helical" evidence="7">
    <location>
        <begin position="46"/>
        <end position="73"/>
    </location>
</feature>
<evidence type="ECO:0000259" key="9">
    <source>
        <dbReference type="PROSITE" id="PS50929"/>
    </source>
</evidence>
<dbReference type="PROSITE" id="PS00211">
    <property type="entry name" value="ABC_TRANSPORTER_1"/>
    <property type="match status" value="1"/>
</dbReference>
<dbReference type="Pfam" id="PF00005">
    <property type="entry name" value="ABC_tran"/>
    <property type="match status" value="1"/>
</dbReference>
<dbReference type="SUPFAM" id="SSF52540">
    <property type="entry name" value="P-loop containing nucleoside triphosphate hydrolases"/>
    <property type="match status" value="1"/>
</dbReference>
<dbReference type="InterPro" id="IPR017871">
    <property type="entry name" value="ABC_transporter-like_CS"/>
</dbReference>
<feature type="transmembrane region" description="Helical" evidence="7">
    <location>
        <begin position="184"/>
        <end position="206"/>
    </location>
</feature>
<dbReference type="GO" id="GO:0005886">
    <property type="term" value="C:plasma membrane"/>
    <property type="evidence" value="ECO:0007669"/>
    <property type="project" value="UniProtKB-SubCell"/>
</dbReference>
<dbReference type="InterPro" id="IPR011527">
    <property type="entry name" value="ABC1_TM_dom"/>
</dbReference>
<dbReference type="SMART" id="SM00382">
    <property type="entry name" value="AAA"/>
    <property type="match status" value="1"/>
</dbReference>
<evidence type="ECO:0000313" key="10">
    <source>
        <dbReference type="EMBL" id="CDK31082.1"/>
    </source>
</evidence>
<evidence type="ECO:0000256" key="2">
    <source>
        <dbReference type="ARBA" id="ARBA00022692"/>
    </source>
</evidence>
<dbReference type="HOGENOM" id="CLU_437883_0_0_7"/>
<gene>
    <name evidence="10" type="primary">lmrA</name>
    <name evidence="10" type="ORF">BABL1_gene_797</name>
</gene>
<evidence type="ECO:0000256" key="1">
    <source>
        <dbReference type="ARBA" id="ARBA00004651"/>
    </source>
</evidence>
<dbReference type="OrthoDB" id="9769115at2"/>
<evidence type="ECO:0000256" key="7">
    <source>
        <dbReference type="SAM" id="Phobius"/>
    </source>
</evidence>
<feature type="transmembrane region" description="Helical" evidence="7">
    <location>
        <begin position="155"/>
        <end position="178"/>
    </location>
</feature>
<keyword evidence="5 7" id="KW-1133">Transmembrane helix</keyword>
<keyword evidence="2 7" id="KW-0812">Transmembrane</keyword>
<dbReference type="InterPro" id="IPR027417">
    <property type="entry name" value="P-loop_NTPase"/>
</dbReference>
<keyword evidence="4 10" id="KW-0067">ATP-binding</keyword>
<name>V6DHL1_9BACT</name>
<evidence type="ECO:0000256" key="3">
    <source>
        <dbReference type="ARBA" id="ARBA00022741"/>
    </source>
</evidence>
<dbReference type="PROSITE" id="PS50893">
    <property type="entry name" value="ABC_TRANSPORTER_2"/>
    <property type="match status" value="1"/>
</dbReference>
<dbReference type="GO" id="GO:0005524">
    <property type="term" value="F:ATP binding"/>
    <property type="evidence" value="ECO:0007669"/>
    <property type="project" value="UniProtKB-KW"/>
</dbReference>
<dbReference type="Gene3D" id="3.40.50.300">
    <property type="entry name" value="P-loop containing nucleotide triphosphate hydrolases"/>
    <property type="match status" value="1"/>
</dbReference>
<evidence type="ECO:0000256" key="6">
    <source>
        <dbReference type="ARBA" id="ARBA00023136"/>
    </source>
</evidence>
<dbReference type="STRING" id="673862.BABL1_gene_797"/>
<feature type="domain" description="ABC transmembrane type-1" evidence="9">
    <location>
        <begin position="49"/>
        <end position="324"/>
    </location>
</feature>
<dbReference type="InterPro" id="IPR003439">
    <property type="entry name" value="ABC_transporter-like_ATP-bd"/>
</dbReference>
<comment type="subcellular location">
    <subcellularLocation>
        <location evidence="1">Cell membrane</location>
        <topology evidence="1">Multi-pass membrane protein</topology>
    </subcellularLocation>
</comment>
<dbReference type="PROSITE" id="PS50929">
    <property type="entry name" value="ABC_TM1F"/>
    <property type="match status" value="1"/>
</dbReference>
<feature type="domain" description="ABC transporter" evidence="8">
    <location>
        <begin position="372"/>
        <end position="620"/>
    </location>
</feature>
<dbReference type="InterPro" id="IPR039421">
    <property type="entry name" value="Type_1_exporter"/>
</dbReference>
<sequence length="624" mass="71101">MHKIFKSLTEKYYEFWLSFINLKNKTKILPIDFRDKWTKIVFYQKYYLVIVLAISMCVNIFNTLFAMIIGWVIEQADIFYFFVFLISWAISILLEFIAFYYASILEIQCTNSIQYNAFRFFLTVDPVFHTKKESGKIFAKISRAGRAYEDLFDIIFYDLAPTIINITTVVISFFFISYKLGMSAFLLLLLISLINILMVLFYAIAFENNLIKADDKVKVISVESLNQVQLIRAYFASNSIAQKAKHAIHSLMYKVGSSWLAIAAIISFTRMLYLASIGFLGVYILKSIKLGILSKTIGLTLMITYLRGTSEVIRIGRRIGKLSKAIIQIKDLFSFINNFGQQTYPVLTSEFFPKTDIKSELDQAKSLSTIKLEVKNLHFDYNNKVTIFENHNLFLEVDKNQKDKLYGIIGPSGMGKTTLISILGGQLKPVASTITVNGISIYDIDDQARQNLIAIQGQAASGLSGTLKKNLILGLPEEVYTDDYIIHILKEVGIWSIFEEKEGLITQVGEGGLTLSGGQRQRLNFASLYLRAQYYKPLLILIDEPTSSLDEVSELAITNMINKLAQESLTLVIAHRLKTLKDAVGILDFSLIYEKDIRFYQISELKEKSSYFRNLLNEPVDLVK</sequence>
<feature type="transmembrane region" description="Helical" evidence="7">
    <location>
        <begin position="259"/>
        <end position="284"/>
    </location>
</feature>
<dbReference type="eggNOG" id="COG1132">
    <property type="taxonomic scope" value="Bacteria"/>
</dbReference>
<keyword evidence="6 7" id="KW-0472">Membrane</keyword>
<evidence type="ECO:0000256" key="4">
    <source>
        <dbReference type="ARBA" id="ARBA00022840"/>
    </source>
</evidence>
<accession>V6DHL1</accession>
<dbReference type="RefSeq" id="WP_023793100.1">
    <property type="nucleotide sequence ID" value="NC_023003.1"/>
</dbReference>
<reference evidence="10 11" key="1">
    <citation type="journal article" date="2015" name="Biol. Direct">
        <title>Babela massiliensis, a representative of a widespread bacterial phylum with unusual adaptations to parasitism in amoebae.</title>
        <authorList>
            <person name="Pagnier I."/>
            <person name="Yutin N."/>
            <person name="Croce O."/>
            <person name="Makarova K.S."/>
            <person name="Wolf Y.I."/>
            <person name="Benamar S."/>
            <person name="Raoult D."/>
            <person name="Koonin E.V."/>
            <person name="La Scola B."/>
        </authorList>
    </citation>
    <scope>NUCLEOTIDE SEQUENCE [LARGE SCALE GENOMIC DNA]</scope>
    <source>
        <strain evidence="11">BABL1</strain>
    </source>
</reference>
<feature type="transmembrane region" description="Helical" evidence="7">
    <location>
        <begin position="290"/>
        <end position="308"/>
    </location>
</feature>
<dbReference type="PANTHER" id="PTHR24221:SF654">
    <property type="entry name" value="ATP-BINDING CASSETTE SUB-FAMILY B MEMBER 6"/>
    <property type="match status" value="1"/>
</dbReference>